<evidence type="ECO:0000256" key="7">
    <source>
        <dbReference type="ARBA" id="ARBA00022827"/>
    </source>
</evidence>
<dbReference type="GO" id="GO:0008652">
    <property type="term" value="P:amino acid biosynthetic process"/>
    <property type="evidence" value="ECO:0007669"/>
    <property type="project" value="UniProtKB-KW"/>
</dbReference>
<evidence type="ECO:0000256" key="12">
    <source>
        <dbReference type="RuleBase" id="RU000605"/>
    </source>
</evidence>
<dbReference type="UniPathway" id="UPA00053">
    <property type="reaction ID" value="UER00090"/>
</dbReference>
<feature type="binding site" evidence="11">
    <location>
        <position position="329"/>
    </location>
    <ligand>
        <name>FMN</name>
        <dbReference type="ChEBI" id="CHEBI:58210"/>
    </ligand>
</feature>
<comment type="function">
    <text evidence="11">Catalyzes the anti-1,4-elimination of the C-3 phosphate and the C-6 proR hydrogen from 5-enolpyruvylshikimate-3-phosphate (EPSP) to yield chorismate, which is the branch point compound that serves as the starting substrate for the three terminal pathways of aromatic amino acid biosynthesis. This reaction introduces a second double bond into the aromatic ring system.</text>
</comment>
<comment type="cofactor">
    <cofactor evidence="11 12">
        <name>FMNH2</name>
        <dbReference type="ChEBI" id="CHEBI:57618"/>
    </cofactor>
    <text evidence="11 12">Reduced FMN (FMNH(2)).</text>
</comment>
<comment type="similarity">
    <text evidence="2 11 12">Belongs to the chorismate synthase family.</text>
</comment>
<dbReference type="GO" id="GO:0009073">
    <property type="term" value="P:aromatic amino acid family biosynthetic process"/>
    <property type="evidence" value="ECO:0007669"/>
    <property type="project" value="UniProtKB-KW"/>
</dbReference>
<feature type="binding site" evidence="11">
    <location>
        <begin position="302"/>
        <end position="306"/>
    </location>
    <ligand>
        <name>FMN</name>
        <dbReference type="ChEBI" id="CHEBI:58210"/>
    </ligand>
</feature>
<keyword evidence="6 11" id="KW-0288">FMN</keyword>
<dbReference type="PANTHER" id="PTHR21085:SF0">
    <property type="entry name" value="CHORISMATE SYNTHASE"/>
    <property type="match status" value="1"/>
</dbReference>
<reference evidence="13 14" key="1">
    <citation type="submission" date="2017-04" db="EMBL/GenBank/DDBJ databases">
        <title>Draft Aigarchaeota genome from a New Zealand hot spring.</title>
        <authorList>
            <person name="Reysenbach A.-L."/>
            <person name="Donaho J.A."/>
            <person name="Gerhart J."/>
            <person name="Kelley J.F."/>
            <person name="Kouba K."/>
            <person name="Podar M."/>
            <person name="Stott M."/>
        </authorList>
    </citation>
    <scope>NUCLEOTIDE SEQUENCE [LARGE SCALE GENOMIC DNA]</scope>
    <source>
        <strain evidence="13">NZ13_MG1</strain>
    </source>
</reference>
<dbReference type="Gene3D" id="3.60.150.10">
    <property type="entry name" value="Chorismate synthase AroC"/>
    <property type="match status" value="1"/>
</dbReference>
<dbReference type="NCBIfam" id="NF003793">
    <property type="entry name" value="PRK05382.1"/>
    <property type="match status" value="1"/>
</dbReference>
<comment type="caution">
    <text evidence="13">The sequence shown here is derived from an EMBL/GenBank/DDBJ whole genome shotgun (WGS) entry which is preliminary data.</text>
</comment>
<dbReference type="InterPro" id="IPR000453">
    <property type="entry name" value="Chorismate_synth"/>
</dbReference>
<evidence type="ECO:0000256" key="4">
    <source>
        <dbReference type="ARBA" id="ARBA00022605"/>
    </source>
</evidence>
<dbReference type="Pfam" id="PF01264">
    <property type="entry name" value="Chorismate_synt"/>
    <property type="match status" value="1"/>
</dbReference>
<evidence type="ECO:0000256" key="9">
    <source>
        <dbReference type="ARBA" id="ARBA00023141"/>
    </source>
</evidence>
<dbReference type="InterPro" id="IPR020541">
    <property type="entry name" value="Chorismate_synthase_CS"/>
</dbReference>
<evidence type="ECO:0000256" key="11">
    <source>
        <dbReference type="HAMAP-Rule" id="MF_00300"/>
    </source>
</evidence>
<comment type="catalytic activity">
    <reaction evidence="11 12">
        <text>5-O-(1-carboxyvinyl)-3-phosphoshikimate = chorismate + phosphate</text>
        <dbReference type="Rhea" id="RHEA:21020"/>
        <dbReference type="ChEBI" id="CHEBI:29748"/>
        <dbReference type="ChEBI" id="CHEBI:43474"/>
        <dbReference type="ChEBI" id="CHEBI:57701"/>
        <dbReference type="EC" id="4.2.3.5"/>
    </reaction>
</comment>
<dbReference type="InterPro" id="IPR035904">
    <property type="entry name" value="Chorismate_synth_AroC_sf"/>
</dbReference>
<keyword evidence="10 11" id="KW-0456">Lyase</keyword>
<feature type="binding site" evidence="11">
    <location>
        <position position="287"/>
    </location>
    <ligand>
        <name>FMN</name>
        <dbReference type="ChEBI" id="CHEBI:58210"/>
    </ligand>
</feature>
<evidence type="ECO:0000256" key="1">
    <source>
        <dbReference type="ARBA" id="ARBA00005044"/>
    </source>
</evidence>
<dbReference type="HAMAP" id="MF_00300">
    <property type="entry name" value="Chorismate_synth"/>
    <property type="match status" value="1"/>
</dbReference>
<evidence type="ECO:0000256" key="10">
    <source>
        <dbReference type="ARBA" id="ARBA00023239"/>
    </source>
</evidence>
<evidence type="ECO:0000256" key="3">
    <source>
        <dbReference type="ARBA" id="ARBA00013036"/>
    </source>
</evidence>
<dbReference type="GO" id="GO:0005829">
    <property type="term" value="C:cytosol"/>
    <property type="evidence" value="ECO:0007669"/>
    <property type="project" value="TreeGrafter"/>
</dbReference>
<dbReference type="CDD" id="cd07304">
    <property type="entry name" value="Chorismate_synthase"/>
    <property type="match status" value="1"/>
</dbReference>
<dbReference type="NCBIfam" id="TIGR00033">
    <property type="entry name" value="aroC"/>
    <property type="match status" value="1"/>
</dbReference>
<dbReference type="GO" id="GO:0004107">
    <property type="term" value="F:chorismate synthase activity"/>
    <property type="evidence" value="ECO:0007669"/>
    <property type="project" value="UniProtKB-UniRule"/>
</dbReference>
<keyword evidence="9 11" id="KW-0057">Aromatic amino acid biosynthesis</keyword>
<keyword evidence="7 11" id="KW-0274">FAD</keyword>
<dbReference type="EC" id="4.2.3.5" evidence="3 11"/>
<dbReference type="EMBL" id="NDWU01000006">
    <property type="protein sequence ID" value="PUA32969.1"/>
    <property type="molecule type" value="Genomic_DNA"/>
</dbReference>
<evidence type="ECO:0000256" key="5">
    <source>
        <dbReference type="ARBA" id="ARBA00022630"/>
    </source>
</evidence>
<dbReference type="PIRSF" id="PIRSF001456">
    <property type="entry name" value="Chorismate_synth"/>
    <property type="match status" value="1"/>
</dbReference>
<proteinExistence type="inferred from homology"/>
<evidence type="ECO:0000313" key="13">
    <source>
        <dbReference type="EMBL" id="PUA32969.1"/>
    </source>
</evidence>
<accession>A0A2R7Y6M2</accession>
<dbReference type="FunFam" id="3.60.150.10:FF:000002">
    <property type="entry name" value="Chorismate synthase"/>
    <property type="match status" value="1"/>
</dbReference>
<feature type="binding site" evidence="11">
    <location>
        <position position="48"/>
    </location>
    <ligand>
        <name>NADP(+)</name>
        <dbReference type="ChEBI" id="CHEBI:58349"/>
    </ligand>
</feature>
<keyword evidence="5 11" id="KW-0285">Flavoprotein</keyword>
<feature type="binding site" evidence="11">
    <location>
        <begin position="126"/>
        <end position="128"/>
    </location>
    <ligand>
        <name>FMN</name>
        <dbReference type="ChEBI" id="CHEBI:58210"/>
    </ligand>
</feature>
<protein>
    <recommendedName>
        <fullName evidence="3 11">Chorismate synthase</fullName>
        <shortName evidence="11">CS</shortName>
        <ecNumber evidence="3 11">4.2.3.5</ecNumber>
    </recommendedName>
    <alternativeName>
        <fullName evidence="11">5-enolpyruvylshikimate-3-phosphate phospholyase</fullName>
    </alternativeName>
</protein>
<dbReference type="PROSITE" id="PS00788">
    <property type="entry name" value="CHORISMATE_SYNTHASE_2"/>
    <property type="match status" value="1"/>
</dbReference>
<keyword evidence="4 11" id="KW-0028">Amino-acid biosynthesis</keyword>
<comment type="pathway">
    <text evidence="1 11 12">Metabolic intermediate biosynthesis; chorismate biosynthesis; chorismate from D-erythrose 4-phosphate and phosphoenolpyruvate: step 7/7.</text>
</comment>
<dbReference type="PROSITE" id="PS00787">
    <property type="entry name" value="CHORISMATE_SYNTHASE_1"/>
    <property type="match status" value="1"/>
</dbReference>
<dbReference type="Proteomes" id="UP000244066">
    <property type="component" value="Unassembled WGS sequence"/>
</dbReference>
<organism evidence="13 14">
    <name type="scientific">Candidatus Terraquivivens tikiterensis</name>
    <dbReference type="NCBI Taxonomy" id="1980982"/>
    <lineage>
        <taxon>Archaea</taxon>
        <taxon>Nitrososphaerota</taxon>
        <taxon>Candidatus Wolframiiraptoraceae</taxon>
        <taxon>Candidatus Terraquivivens</taxon>
    </lineage>
</organism>
<dbReference type="SUPFAM" id="SSF103263">
    <property type="entry name" value="Chorismate synthase, AroC"/>
    <property type="match status" value="1"/>
</dbReference>
<dbReference type="GO" id="GO:0010181">
    <property type="term" value="F:FMN binding"/>
    <property type="evidence" value="ECO:0007669"/>
    <property type="project" value="TreeGrafter"/>
</dbReference>
<keyword evidence="8 11" id="KW-0521">NADP</keyword>
<dbReference type="PROSITE" id="PS00789">
    <property type="entry name" value="CHORISMATE_SYNTHASE_3"/>
    <property type="match status" value="1"/>
</dbReference>
<dbReference type="PANTHER" id="PTHR21085">
    <property type="entry name" value="CHORISMATE SYNTHASE"/>
    <property type="match status" value="1"/>
</dbReference>
<evidence type="ECO:0000313" key="14">
    <source>
        <dbReference type="Proteomes" id="UP000244066"/>
    </source>
</evidence>
<evidence type="ECO:0000256" key="6">
    <source>
        <dbReference type="ARBA" id="ARBA00022643"/>
    </source>
</evidence>
<evidence type="ECO:0000256" key="2">
    <source>
        <dbReference type="ARBA" id="ARBA00008014"/>
    </source>
</evidence>
<gene>
    <name evidence="11" type="primary">aroC</name>
    <name evidence="13" type="ORF">B9J98_03095</name>
</gene>
<dbReference type="AlphaFoldDB" id="A0A2R7Y6M2"/>
<dbReference type="GO" id="GO:0009423">
    <property type="term" value="P:chorismate biosynthetic process"/>
    <property type="evidence" value="ECO:0007669"/>
    <property type="project" value="UniProtKB-UniRule"/>
</dbReference>
<comment type="caution">
    <text evidence="11">Lacks conserved residue(s) required for the propagation of feature annotation.</text>
</comment>
<name>A0A2R7Y6M2_9ARCH</name>
<sequence length="366" mass="39117">MAGNVIGERFVVVSFGESHGRCVGAVVDGCPAGLELSEADIQRELDLRRPGVSSLSSPRAEEDKVEILSGVFEGRTTGSPICMLVWNRDVDSEPYRIFVNRPRPGHADYVARMKYGGFADWRGGGRFSGRITAGFVMAGAVAKKLLSKALNVEIMAYALEIGGIRARRFTLEDIRRKRYTNEARCPDESAAAEMIRKINEVKSQGDSLGGIVECQVFGLPAGLGEPVFSSLDSDLSRALFAIPAVKGVEFGVGFEAARLLGSQNNDPYAIVDGKVITTTNNAGGILGGMSTGMPLVLRVAFKPPPSIAKKQKTIDLGSMKEVEIVVGGRHDPTVVPRAVPVVEAVVAIVLADHAIRAGFIPPVIRD</sequence>
<evidence type="ECO:0000256" key="8">
    <source>
        <dbReference type="ARBA" id="ARBA00022857"/>
    </source>
</evidence>